<dbReference type="PANTHER" id="PTHR48097:SF5">
    <property type="entry name" value="LOW SPECIFICITY L-THREONINE ALDOLASE"/>
    <property type="match status" value="1"/>
</dbReference>
<dbReference type="InterPro" id="IPR001597">
    <property type="entry name" value="ArAA_b-elim_lyase/Thr_aldolase"/>
</dbReference>
<name>A0A3P7PEV9_9FIRM</name>
<keyword evidence="6" id="KW-1185">Reference proteome</keyword>
<dbReference type="EMBL" id="LR130778">
    <property type="protein sequence ID" value="VDN47448.1"/>
    <property type="molecule type" value="Genomic_DNA"/>
</dbReference>
<dbReference type="Pfam" id="PF01212">
    <property type="entry name" value="Beta_elim_lyase"/>
    <property type="match status" value="1"/>
</dbReference>
<proteinExistence type="inferred from homology"/>
<gene>
    <name evidence="5" type="ORF">PATL70BA_1563</name>
</gene>
<dbReference type="KEGG" id="cbar:PATL70BA_1563"/>
<dbReference type="Proteomes" id="UP000279029">
    <property type="component" value="Chromosome"/>
</dbReference>
<feature type="domain" description="Aromatic amino acid beta-eliminating lyase/threonine aldolase" evidence="4">
    <location>
        <begin position="20"/>
        <end position="307"/>
    </location>
</feature>
<dbReference type="GO" id="GO:0006520">
    <property type="term" value="P:amino acid metabolic process"/>
    <property type="evidence" value="ECO:0007669"/>
    <property type="project" value="InterPro"/>
</dbReference>
<dbReference type="Gene3D" id="3.90.1150.10">
    <property type="entry name" value="Aspartate Aminotransferase, domain 1"/>
    <property type="match status" value="1"/>
</dbReference>
<dbReference type="PANTHER" id="PTHR48097">
    <property type="entry name" value="L-THREONINE ALDOLASE-RELATED"/>
    <property type="match status" value="1"/>
</dbReference>
<dbReference type="Gene3D" id="3.40.640.10">
    <property type="entry name" value="Type I PLP-dependent aspartate aminotransferase-like (Major domain)"/>
    <property type="match status" value="1"/>
</dbReference>
<dbReference type="InterPro" id="IPR015422">
    <property type="entry name" value="PyrdxlP-dep_Trfase_small"/>
</dbReference>
<evidence type="ECO:0000256" key="2">
    <source>
        <dbReference type="ARBA" id="ARBA00006966"/>
    </source>
</evidence>
<comment type="similarity">
    <text evidence="2">Belongs to the threonine aldolase family.</text>
</comment>
<dbReference type="AlphaFoldDB" id="A0A3P7PEV9"/>
<protein>
    <submittedName>
        <fullName evidence="5">Threonine aldolase</fullName>
    </submittedName>
</protein>
<accession>A0A3P7PEV9</accession>
<dbReference type="InterPro" id="IPR015421">
    <property type="entry name" value="PyrdxlP-dep_Trfase_major"/>
</dbReference>
<evidence type="ECO:0000313" key="6">
    <source>
        <dbReference type="Proteomes" id="UP000279029"/>
    </source>
</evidence>
<evidence type="ECO:0000256" key="1">
    <source>
        <dbReference type="ARBA" id="ARBA00001933"/>
    </source>
</evidence>
<organism evidence="5 6">
    <name type="scientific">Petrocella atlantisensis</name>
    <dbReference type="NCBI Taxonomy" id="2173034"/>
    <lineage>
        <taxon>Bacteria</taxon>
        <taxon>Bacillati</taxon>
        <taxon>Bacillota</taxon>
        <taxon>Clostridia</taxon>
        <taxon>Lachnospirales</taxon>
        <taxon>Vallitaleaceae</taxon>
        <taxon>Petrocella</taxon>
    </lineage>
</organism>
<keyword evidence="3" id="KW-0663">Pyridoxal phosphate</keyword>
<comment type="cofactor">
    <cofactor evidence="1">
        <name>pyridoxal 5'-phosphate</name>
        <dbReference type="ChEBI" id="CHEBI:597326"/>
    </cofactor>
</comment>
<evidence type="ECO:0000256" key="3">
    <source>
        <dbReference type="ARBA" id="ARBA00022898"/>
    </source>
</evidence>
<sequence>MKSEDIQDDKTEWRPNMKTFKSDNTASVHPKIMEAIVKANQEHAIPYGDDPITKEAIDRIKALFSQPCEVSLVLNGTGANIIGLSTLLKSYEAVICVDTAHINVDECGAFERYTGAKLLTVPHVNGKLLPEAIDRFLLDKGNEHHNQPKVISISQITELGTLYTTEEIKTLADYAHSHDLLLHVDGARIANGVAALGISMDEMIGETGVDVLSFGGAKNGMMYGEAIVSFDRSTSNSLKYTRKQGMQLMSKMRYISAQYIAFLKDDLYLENAHKANNMMKKLYEEIKDIERLEFMSIPYGNMMFVKMPQTWIDRLLTTFYFYQMTWEEESGMVRLVTSFDTNLEEVEDLIKAIKELNQNN</sequence>
<evidence type="ECO:0000259" key="4">
    <source>
        <dbReference type="Pfam" id="PF01212"/>
    </source>
</evidence>
<dbReference type="GO" id="GO:0016829">
    <property type="term" value="F:lyase activity"/>
    <property type="evidence" value="ECO:0007669"/>
    <property type="project" value="InterPro"/>
</dbReference>
<dbReference type="SUPFAM" id="SSF53383">
    <property type="entry name" value="PLP-dependent transferases"/>
    <property type="match status" value="1"/>
</dbReference>
<evidence type="ECO:0000313" key="5">
    <source>
        <dbReference type="EMBL" id="VDN47448.1"/>
    </source>
</evidence>
<reference evidence="5 6" key="1">
    <citation type="submission" date="2018-09" db="EMBL/GenBank/DDBJ databases">
        <authorList>
            <person name="Postec A."/>
        </authorList>
    </citation>
    <scope>NUCLEOTIDE SEQUENCE [LARGE SCALE GENOMIC DNA]</scope>
    <source>
        <strain evidence="5">70B-A</strain>
    </source>
</reference>
<dbReference type="InterPro" id="IPR015424">
    <property type="entry name" value="PyrdxlP-dep_Trfase"/>
</dbReference>